<reference evidence="1" key="1">
    <citation type="submission" date="2022-04" db="EMBL/GenBank/DDBJ databases">
        <title>Jade perch genome.</title>
        <authorList>
            <person name="Chao B."/>
        </authorList>
    </citation>
    <scope>NUCLEOTIDE SEQUENCE</scope>
    <source>
        <strain evidence="1">CB-2022</strain>
    </source>
</reference>
<dbReference type="EMBL" id="CM041549">
    <property type="protein sequence ID" value="KAI3356873.1"/>
    <property type="molecule type" value="Genomic_DNA"/>
</dbReference>
<comment type="caution">
    <text evidence="1">The sequence shown here is derived from an EMBL/GenBank/DDBJ whole genome shotgun (WGS) entry which is preliminary data.</text>
</comment>
<dbReference type="Proteomes" id="UP000831701">
    <property type="component" value="Chromosome 19"/>
</dbReference>
<evidence type="ECO:0000313" key="1">
    <source>
        <dbReference type="EMBL" id="KAI3356873.1"/>
    </source>
</evidence>
<organism evidence="1 2">
    <name type="scientific">Scortum barcoo</name>
    <name type="common">barcoo grunter</name>
    <dbReference type="NCBI Taxonomy" id="214431"/>
    <lineage>
        <taxon>Eukaryota</taxon>
        <taxon>Metazoa</taxon>
        <taxon>Chordata</taxon>
        <taxon>Craniata</taxon>
        <taxon>Vertebrata</taxon>
        <taxon>Euteleostomi</taxon>
        <taxon>Actinopterygii</taxon>
        <taxon>Neopterygii</taxon>
        <taxon>Teleostei</taxon>
        <taxon>Neoteleostei</taxon>
        <taxon>Acanthomorphata</taxon>
        <taxon>Eupercaria</taxon>
        <taxon>Centrarchiformes</taxon>
        <taxon>Terapontoidei</taxon>
        <taxon>Terapontidae</taxon>
        <taxon>Scortum</taxon>
    </lineage>
</organism>
<gene>
    <name evidence="1" type="ORF">L3Q82_003518</name>
</gene>
<evidence type="ECO:0000313" key="2">
    <source>
        <dbReference type="Proteomes" id="UP000831701"/>
    </source>
</evidence>
<sequence length="134" mass="15094">MDCVTQVLSTCQHSHKKTEHTGVTPQPRGIWGTTHLDHVYTNIRGTNKAAPRSHFGLSDHISVFLYPAYRQRSKQTKPVSTQIKRWTPDTESILQDCIAQTDCDVFKAAATQEDSSINIELYAEYATGYISTLH</sequence>
<name>A0ACB8VQS9_9TELE</name>
<proteinExistence type="predicted"/>
<protein>
    <submittedName>
        <fullName evidence="1">Uncharacterized protein</fullName>
    </submittedName>
</protein>
<keyword evidence="2" id="KW-1185">Reference proteome</keyword>
<accession>A0ACB8VQS9</accession>